<dbReference type="GO" id="GO:0008410">
    <property type="term" value="F:CoA-transferase activity"/>
    <property type="evidence" value="ECO:0007669"/>
    <property type="project" value="TreeGrafter"/>
</dbReference>
<dbReference type="PANTHER" id="PTHR48207:SF3">
    <property type="entry name" value="SUCCINATE--HYDROXYMETHYLGLUTARATE COA-TRANSFERASE"/>
    <property type="match status" value="1"/>
</dbReference>
<dbReference type="PANTHER" id="PTHR48207">
    <property type="entry name" value="SUCCINATE--HYDROXYMETHYLGLUTARATE COA-TRANSFERASE"/>
    <property type="match status" value="1"/>
</dbReference>
<dbReference type="InterPro" id="IPR023606">
    <property type="entry name" value="CoA-Trfase_III_dom_1_sf"/>
</dbReference>
<dbReference type="EMBL" id="CP008947">
    <property type="protein sequence ID" value="AII07629.1"/>
    <property type="molecule type" value="Genomic_DNA"/>
</dbReference>
<dbReference type="SUPFAM" id="SSF89796">
    <property type="entry name" value="CoA-transferase family III (CaiB/BaiF)"/>
    <property type="match status" value="1"/>
</dbReference>
<gene>
    <name evidence="2" type="ORF">EP51_24470</name>
</gene>
<dbReference type="eggNOG" id="COG1804">
    <property type="taxonomic scope" value="Bacteria"/>
</dbReference>
<dbReference type="InterPro" id="IPR003673">
    <property type="entry name" value="CoA-Trfase_fam_III"/>
</dbReference>
<evidence type="ECO:0000313" key="3">
    <source>
        <dbReference type="Proteomes" id="UP000028488"/>
    </source>
</evidence>
<dbReference type="RefSeq" id="WP_037230243.1">
    <property type="nucleotide sequence ID" value="NZ_CP008947.1"/>
</dbReference>
<protein>
    <submittedName>
        <fullName evidence="2">CoA-transferase</fullName>
    </submittedName>
</protein>
<dbReference type="InterPro" id="IPR050483">
    <property type="entry name" value="CoA-transferase_III_domain"/>
</dbReference>
<dbReference type="InterPro" id="IPR044855">
    <property type="entry name" value="CoA-Trfase_III_dom3_sf"/>
</dbReference>
<dbReference type="Pfam" id="PF02515">
    <property type="entry name" value="CoA_transf_3"/>
    <property type="match status" value="1"/>
</dbReference>
<proteinExistence type="predicted"/>
<keyword evidence="1 2" id="KW-0808">Transferase</keyword>
<dbReference type="Proteomes" id="UP000028488">
    <property type="component" value="Chromosome"/>
</dbReference>
<reference evidence="2 3" key="1">
    <citation type="submission" date="2014-07" db="EMBL/GenBank/DDBJ databases">
        <title>Genome Sequence of Rhodococcus opacus Strain R7, a Biodegrader of Mono- and Polycyclic Aromatic Hydrocarbons.</title>
        <authorList>
            <person name="Di Gennaro P."/>
            <person name="Zampolli J."/>
            <person name="Presti I."/>
            <person name="Cappelletti M."/>
            <person name="D'Ursi P."/>
            <person name="Orro A."/>
            <person name="Mezzelani A."/>
            <person name="Milanesi L."/>
        </authorList>
    </citation>
    <scope>NUCLEOTIDE SEQUENCE [LARGE SCALE GENOMIC DNA]</scope>
    <source>
        <strain evidence="2 3">R7</strain>
    </source>
</reference>
<sequence>MNQLLSGIRVLDLTRALAGPLCTALLSDFGADIIKVETRSGGDSSRQWPPFDGSDSLYFASVNRGKRSVALDMRSEQGRKLLRRIAVGVDVIVENFRPGVLADMGLDQESLAEDNPGVIVMSVSGFGPTGPEQFSPGLDQVAQGMSGLMSVTGAGDHTPMRVGIPIIDTVSGIYAALGITAALVSRGRDGAGHHVQTSLLESALSIMSFQAQNYLSTGRVAEPNGNTHPTITPYGTFDTADFPIIIATGSDRHWESLCEVLGDPALADRPEYRTGQSRLAHRDRLTKELLDLLSVRPAADWVTLIRAAGIPCGPVHTIDQAFADPQVQALKMVQPVATPDGGEVPLVRGPFWVDDETLPIRNAPPMVLGQDTAEVLGEFGLSDEDIEGLRRDLVI</sequence>
<organism evidence="2 3">
    <name type="scientific">Rhodococcus opacus</name>
    <name type="common">Nocardia opaca</name>
    <dbReference type="NCBI Taxonomy" id="37919"/>
    <lineage>
        <taxon>Bacteria</taxon>
        <taxon>Bacillati</taxon>
        <taxon>Actinomycetota</taxon>
        <taxon>Actinomycetes</taxon>
        <taxon>Mycobacteriales</taxon>
        <taxon>Nocardiaceae</taxon>
        <taxon>Rhodococcus</taxon>
    </lineage>
</organism>
<dbReference type="AlphaFoldDB" id="A0A076EWB9"/>
<dbReference type="Gene3D" id="3.40.50.10540">
    <property type="entry name" value="Crotonobetainyl-coa:carnitine coa-transferase, domain 1"/>
    <property type="match status" value="1"/>
</dbReference>
<evidence type="ECO:0000256" key="1">
    <source>
        <dbReference type="ARBA" id="ARBA00022679"/>
    </source>
</evidence>
<accession>A0A076EWB9</accession>
<evidence type="ECO:0000313" key="2">
    <source>
        <dbReference type="EMBL" id="AII07629.1"/>
    </source>
</evidence>
<name>A0A076EWB9_RHOOP</name>
<dbReference type="Gene3D" id="3.30.1540.10">
    <property type="entry name" value="formyl-coa transferase, domain 3"/>
    <property type="match status" value="1"/>
</dbReference>